<dbReference type="Proteomes" id="UP000185278">
    <property type="component" value="Segment"/>
</dbReference>
<protein>
    <recommendedName>
        <fullName evidence="6">Gp116</fullName>
    </recommendedName>
</protein>
<evidence type="ECO:0000313" key="5">
    <source>
        <dbReference type="Proteomes" id="UP000185279"/>
    </source>
</evidence>
<gene>
    <name evidence="1" type="ORF">Syn7803C43_93</name>
    <name evidence="2" type="ORF">Syn7803C98_92</name>
    <name evidence="3" type="ORF">Syn7803US88_92</name>
</gene>
<dbReference type="EMBL" id="KJ019128">
    <property type="protein sequence ID" value="AIX38093.1"/>
    <property type="molecule type" value="Genomic_DNA"/>
</dbReference>
<evidence type="ECO:0000313" key="1">
    <source>
        <dbReference type="EMBL" id="AIX14488.1"/>
    </source>
</evidence>
<sequence>MTDPKEVSSFSMERKECEKCGAVWLNGQHMWTGTGKTGNELDLAGLVCNNISRENPDYNKCINSKRGEIGGQTWEYRRGYVEGQLDAMMKTSAMPDS</sequence>
<evidence type="ECO:0000313" key="2">
    <source>
        <dbReference type="EMBL" id="AIX22860.1"/>
    </source>
</evidence>
<reference evidence="4 5" key="1">
    <citation type="submission" date="2013-12" db="EMBL/GenBank/DDBJ databases">
        <title>Ecological redundancy of diverse viral populations within a natural community.</title>
        <authorList>
            <person name="Gregory A.C."/>
            <person name="LaButti K."/>
            <person name="Copeland A."/>
            <person name="Woyke T."/>
            <person name="Sullivan M.B."/>
        </authorList>
    </citation>
    <scope>NUCLEOTIDE SEQUENCE [LARGE SCALE GENOMIC DNA]</scope>
    <source>
        <strain evidence="1">Syn7803C43</strain>
        <strain evidence="2">Syn7803C98</strain>
        <strain evidence="3">Syn7803US88</strain>
    </source>
</reference>
<organism evidence="1 5">
    <name type="scientific">Synechococcus phage ACG-2014c</name>
    <dbReference type="NCBI Taxonomy" id="1079998"/>
    <lineage>
        <taxon>Viruses</taxon>
        <taxon>Duplodnaviria</taxon>
        <taxon>Heunggongvirae</taxon>
        <taxon>Uroviricota</taxon>
        <taxon>Caudoviricetes</taxon>
        <taxon>Pantevenvirales</taxon>
        <taxon>Kyanoviridae</taxon>
        <taxon>Namakavirus</taxon>
        <taxon>Namakavirus smbcm6</taxon>
    </lineage>
</organism>
<dbReference type="Proteomes" id="UP000185279">
    <property type="component" value="Segment"/>
</dbReference>
<accession>A0A0E3EL80</accession>
<proteinExistence type="predicted"/>
<evidence type="ECO:0000313" key="3">
    <source>
        <dbReference type="EMBL" id="AIX38093.1"/>
    </source>
</evidence>
<evidence type="ECO:0008006" key="6">
    <source>
        <dbReference type="Google" id="ProtNLM"/>
    </source>
</evidence>
<dbReference type="Proteomes" id="UP000185280">
    <property type="component" value="Segment"/>
</dbReference>
<evidence type="ECO:0000313" key="4">
    <source>
        <dbReference type="Proteomes" id="UP000185278"/>
    </source>
</evidence>
<dbReference type="EMBL" id="KJ019064">
    <property type="protein sequence ID" value="AIX22860.1"/>
    <property type="molecule type" value="Genomic_DNA"/>
</dbReference>
<dbReference type="EMBL" id="KJ019027">
    <property type="protein sequence ID" value="AIX14488.1"/>
    <property type="molecule type" value="Genomic_DNA"/>
</dbReference>
<name>A0A0E3EL80_9CAUD</name>